<protein>
    <submittedName>
        <fullName evidence="1">DUF1152 domain-containing protein</fullName>
    </submittedName>
</protein>
<comment type="caution">
    <text evidence="1">The sequence shown here is derived from an EMBL/GenBank/DDBJ whole genome shotgun (WGS) entry which is preliminary data.</text>
</comment>
<dbReference type="Proteomes" id="UP000267003">
    <property type="component" value="Unassembled WGS sequence"/>
</dbReference>
<name>A0A3A8QQC4_9BACT</name>
<dbReference type="AlphaFoldDB" id="A0A3A8QQC4"/>
<accession>A0A3A8QQC4</accession>
<organism evidence="1 2">
    <name type="scientific">Corallococcus aberystwythensis</name>
    <dbReference type="NCBI Taxonomy" id="2316722"/>
    <lineage>
        <taxon>Bacteria</taxon>
        <taxon>Pseudomonadati</taxon>
        <taxon>Myxococcota</taxon>
        <taxon>Myxococcia</taxon>
        <taxon>Myxococcales</taxon>
        <taxon>Cystobacterineae</taxon>
        <taxon>Myxococcaceae</taxon>
        <taxon>Corallococcus</taxon>
    </lineage>
</organism>
<dbReference type="InterPro" id="IPR010581">
    <property type="entry name" value="DUF1152"/>
</dbReference>
<dbReference type="OrthoDB" id="182205at2"/>
<sequence length="323" mass="35620">MDLATSPLFERLQRADHVLLAGAGGGFDIYCGLPLYFRLREMGKRVSLANLSFTTLERVDGRVVAPGVMEVRAETQGPAHYFPEGVLARWFQARGEAVSIYCFDKVGVAPLRLAWAALQVELGFDTVVLVDGGTDILMRGDEAGLGTPEEDISSLAAVDSLALRDKLIVCLGFGVDAFHGICHAHFLEAVADLGKRGAYLGVTALLPGMPEVDRYREAVLYSSEEMARRPSIVSLSVVGAIDGDYGDQHRTSRTQGSKLWINPLMSMYWAFDLDAVARRCLYLDLLRDTNTSWEVGARIEAFRNQHPTKPWQDIPRRVATVCR</sequence>
<reference evidence="2" key="1">
    <citation type="submission" date="2018-09" db="EMBL/GenBank/DDBJ databases">
        <authorList>
            <person name="Livingstone P.G."/>
            <person name="Whitworth D.E."/>
        </authorList>
    </citation>
    <scope>NUCLEOTIDE SEQUENCE [LARGE SCALE GENOMIC DNA]</scope>
    <source>
        <strain evidence="2">AB050A</strain>
    </source>
</reference>
<gene>
    <name evidence="1" type="ORF">D7W81_08500</name>
</gene>
<keyword evidence="2" id="KW-1185">Reference proteome</keyword>
<evidence type="ECO:0000313" key="2">
    <source>
        <dbReference type="Proteomes" id="UP000267003"/>
    </source>
</evidence>
<proteinExistence type="predicted"/>
<evidence type="ECO:0000313" key="1">
    <source>
        <dbReference type="EMBL" id="RKH70976.1"/>
    </source>
</evidence>
<dbReference type="EMBL" id="RAWK01000038">
    <property type="protein sequence ID" value="RKH70976.1"/>
    <property type="molecule type" value="Genomic_DNA"/>
</dbReference>
<dbReference type="RefSeq" id="WP_120554831.1">
    <property type="nucleotide sequence ID" value="NZ_RAWK01000038.1"/>
</dbReference>
<dbReference type="Pfam" id="PF06626">
    <property type="entry name" value="DUF1152"/>
    <property type="match status" value="1"/>
</dbReference>